<evidence type="ECO:0000313" key="3">
    <source>
        <dbReference type="Proteomes" id="UP000791440"/>
    </source>
</evidence>
<dbReference type="Proteomes" id="UP000791440">
    <property type="component" value="Unassembled WGS sequence"/>
</dbReference>
<evidence type="ECO:0000256" key="1">
    <source>
        <dbReference type="SAM" id="MobiDB-lite"/>
    </source>
</evidence>
<dbReference type="EMBL" id="JH668717">
    <property type="protein sequence ID" value="KAG6461027.1"/>
    <property type="molecule type" value="Genomic_DNA"/>
</dbReference>
<feature type="region of interest" description="Disordered" evidence="1">
    <location>
        <begin position="768"/>
        <end position="792"/>
    </location>
</feature>
<protein>
    <submittedName>
        <fullName evidence="2">Uncharacterized protein</fullName>
    </submittedName>
</protein>
<proteinExistence type="predicted"/>
<organism evidence="2 3">
    <name type="scientific">Manduca sexta</name>
    <name type="common">Tobacco hawkmoth</name>
    <name type="synonym">Tobacco hornworm</name>
    <dbReference type="NCBI Taxonomy" id="7130"/>
    <lineage>
        <taxon>Eukaryota</taxon>
        <taxon>Metazoa</taxon>
        <taxon>Ecdysozoa</taxon>
        <taxon>Arthropoda</taxon>
        <taxon>Hexapoda</taxon>
        <taxon>Insecta</taxon>
        <taxon>Pterygota</taxon>
        <taxon>Neoptera</taxon>
        <taxon>Endopterygota</taxon>
        <taxon>Lepidoptera</taxon>
        <taxon>Glossata</taxon>
        <taxon>Ditrysia</taxon>
        <taxon>Bombycoidea</taxon>
        <taxon>Sphingidae</taxon>
        <taxon>Sphinginae</taxon>
        <taxon>Sphingini</taxon>
        <taxon>Manduca</taxon>
    </lineage>
</organism>
<keyword evidence="3" id="KW-1185">Reference proteome</keyword>
<sequence>MDQSQKQAEPNEDTNASFTNKSTSLGSLIAWNITKALEKSSQIDIKCAIKAAQARLERDASVVISQCPEERHLECALLAWQQLGHAHADSLYKFYETKKRDQERKANVHANKINDFLKILDFKPTVKNKESKDLKLSKATDSASFNLYSVGPVLKLPIETKVIMRMENSGNIRQSSKKPKADEKNIMNKIDAICCLDSGCIERLSTLDATTSELRLRAGKLAKREAERAELLERAEAAWKNLELGYHRRLTLAEEKEDDISKQSQKLIEERNSYKTVCTTLVQQLKERGEAAEKDQVKLSEVEKTVYDRACVRLRLSEQVAKGESALAEQHCRGAQADRDLQFKEEEARRKLHNMESELESTRALTHDAERALRAELGALKEQVARVSQLLLAEDADTGQIKKELEELQLEKMGMVEDLDGCKVMCENRMEGKMNELKAKKQQLNELNDKDSCSCTSLRSQLLSNLLADLFGGLLTELGWTGSQMPCQLLKCLEDSHNWDRSSVLKTNLRSFFARLLVGELDIAIATSIEKYHAKWVGATCADITRTIPNIRESDSIAWQDCAMERRAQKLATKLAEQLFKDRADELAQRAKDIVTSGPPPCECGPQSGLLMPSKKVDLKTMEENIAKLVERTSVQDSVIALTADRTEEATMSTKPLNLTCSSTKRKSSLINGPKKGNKKICNMTYQTDKSAKSFNKLKQTFAVNLCLCGTQTAAKKIAQDDKRLPERSTVQNYDKNSLQKIPSNIPSSQIRKEQNLLNVPLTQIPRQQNSANAPVSPISKQTRPSNGSLSQIPSIIKKTKPINTLKEISNDKQSNTSTKIICKKECVCFHNKPSNTSIDKLLETIAKWKSDLTVSSTNQGKKYKMDQYVMPSEKSIKVKKSSRVSYEFDEEAEKQIIKSIEKRHSTDNQGYIKDTEVQQVVPRTTESEYIGAVNLDKSNESLCKCDDKDDKKKDCDTGTPHKCITSKKCCCKKSSTKSDIPSEKPLPIDEKLMGNDDRKLLQNNSSTKMGIKTKDLFSCDCDITLLGVTLADKKSNKRQKIHTNYSGCNDDDDYDTDNDFNRMNKFNYNKMKRKGRKGRKARRNHCDDCSISCNIPPTCQCQDNVEIKDFITDFCNKPKDVFILSVDKGIDVNDTFEGESKDDNIMKGELKVEDCICCNLTDVVETKNLEENTFHLLEEHLKEKLNDFKRTSCKSSCIPLEDEKKLFSTLIYRVKQIILDTTNNVSCRCSSKPPMEGSWNRAYSLLQEYLKAKIQRLQCQCTTKEHPPPIENILDRVSKLIEHDFERLKNICKCNIMDQTHGINVSGQILWEEETPVKDLCKPQANGYLVNDETQHSYGSEGGTIGKPEQDSLKSIMVTENMSSQVPLNLGMETKSCNVFEKTSVNIQTSEIKKISAYNESEAIVTKSHHDCCCDIPQKQYVPAFGFGTTEVLVNQFTKVAKGLDVNRFPKNIIHYRSYSYPGLDPQRCTATATENNKNAKTNNGTNTCNDDNCNASKITNFPYVGYTVDCSCDRNIGSCVCMKSVVQANNDKIVDMWKTYIDYNKTQLKNVSYIMKSTGLKPITIIDRVTEESHRETIESTEYKKHEFCEVKLSTCGDEDITLKKSRRNIDVHSAACALTESFNVDSNCLEGKDSLDWCECSSRPVNVSNTAYGNTVCSPSSSDMFERDLGDDVALAQLPRNCNCDVVPICHVKMLVESIENKLIQSHCTCDSLVSVVCPIHSSGLL</sequence>
<name>A0A921ZQG7_MANSE</name>
<reference evidence="2" key="2">
    <citation type="submission" date="2020-12" db="EMBL/GenBank/DDBJ databases">
        <authorList>
            <person name="Kanost M."/>
        </authorList>
    </citation>
    <scope>NUCLEOTIDE SEQUENCE</scope>
</reference>
<comment type="caution">
    <text evidence="2">The sequence shown here is derived from an EMBL/GenBank/DDBJ whole genome shotgun (WGS) entry which is preliminary data.</text>
</comment>
<reference evidence="2" key="1">
    <citation type="journal article" date="2016" name="Insect Biochem. Mol. Biol.">
        <title>Multifaceted biological insights from a draft genome sequence of the tobacco hornworm moth, Manduca sexta.</title>
        <authorList>
            <person name="Kanost M.R."/>
            <person name="Arrese E.L."/>
            <person name="Cao X."/>
            <person name="Chen Y.R."/>
            <person name="Chellapilla S."/>
            <person name="Goldsmith M.R."/>
            <person name="Grosse-Wilde E."/>
            <person name="Heckel D.G."/>
            <person name="Herndon N."/>
            <person name="Jiang H."/>
            <person name="Papanicolaou A."/>
            <person name="Qu J."/>
            <person name="Soulages J.L."/>
            <person name="Vogel H."/>
            <person name="Walters J."/>
            <person name="Waterhouse R.M."/>
            <person name="Ahn S.J."/>
            <person name="Almeida F.C."/>
            <person name="An C."/>
            <person name="Aqrawi P."/>
            <person name="Bretschneider A."/>
            <person name="Bryant W.B."/>
            <person name="Bucks S."/>
            <person name="Chao H."/>
            <person name="Chevignon G."/>
            <person name="Christen J.M."/>
            <person name="Clarke D.F."/>
            <person name="Dittmer N.T."/>
            <person name="Ferguson L.C.F."/>
            <person name="Garavelou S."/>
            <person name="Gordon K.H.J."/>
            <person name="Gunaratna R.T."/>
            <person name="Han Y."/>
            <person name="Hauser F."/>
            <person name="He Y."/>
            <person name="Heidel-Fischer H."/>
            <person name="Hirsh A."/>
            <person name="Hu Y."/>
            <person name="Jiang H."/>
            <person name="Kalra D."/>
            <person name="Klinner C."/>
            <person name="Konig C."/>
            <person name="Kovar C."/>
            <person name="Kroll A.R."/>
            <person name="Kuwar S.S."/>
            <person name="Lee S.L."/>
            <person name="Lehman R."/>
            <person name="Li K."/>
            <person name="Li Z."/>
            <person name="Liang H."/>
            <person name="Lovelace S."/>
            <person name="Lu Z."/>
            <person name="Mansfield J.H."/>
            <person name="McCulloch K.J."/>
            <person name="Mathew T."/>
            <person name="Morton B."/>
            <person name="Muzny D.M."/>
            <person name="Neunemann D."/>
            <person name="Ongeri F."/>
            <person name="Pauchet Y."/>
            <person name="Pu L.L."/>
            <person name="Pyrousis I."/>
            <person name="Rao X.J."/>
            <person name="Redding A."/>
            <person name="Roesel C."/>
            <person name="Sanchez-Gracia A."/>
            <person name="Schaack S."/>
            <person name="Shukla A."/>
            <person name="Tetreau G."/>
            <person name="Wang Y."/>
            <person name="Xiong G.H."/>
            <person name="Traut W."/>
            <person name="Walsh T.K."/>
            <person name="Worley K.C."/>
            <person name="Wu D."/>
            <person name="Wu W."/>
            <person name="Wu Y.Q."/>
            <person name="Zhang X."/>
            <person name="Zou Z."/>
            <person name="Zucker H."/>
            <person name="Briscoe A.D."/>
            <person name="Burmester T."/>
            <person name="Clem R.J."/>
            <person name="Feyereisen R."/>
            <person name="Grimmelikhuijzen C.J.P."/>
            <person name="Hamodrakas S.J."/>
            <person name="Hansson B.S."/>
            <person name="Huguet E."/>
            <person name="Jermiin L.S."/>
            <person name="Lan Q."/>
            <person name="Lehman H.K."/>
            <person name="Lorenzen M."/>
            <person name="Merzendorfer H."/>
            <person name="Michalopoulos I."/>
            <person name="Morton D.B."/>
            <person name="Muthukrishnan S."/>
            <person name="Oakeshott J.G."/>
            <person name="Palmer W."/>
            <person name="Park Y."/>
            <person name="Passarelli A.L."/>
            <person name="Rozas J."/>
            <person name="Schwartz L.M."/>
            <person name="Smith W."/>
            <person name="Southgate A."/>
            <person name="Vilcinskas A."/>
            <person name="Vogt R."/>
            <person name="Wang P."/>
            <person name="Werren J."/>
            <person name="Yu X.Q."/>
            <person name="Zhou J.J."/>
            <person name="Brown S.J."/>
            <person name="Scherer S.E."/>
            <person name="Richards S."/>
            <person name="Blissard G.W."/>
        </authorList>
    </citation>
    <scope>NUCLEOTIDE SEQUENCE</scope>
</reference>
<gene>
    <name evidence="2" type="ORF">O3G_MSEX012371</name>
</gene>
<accession>A0A921ZQG7</accession>
<evidence type="ECO:0000313" key="2">
    <source>
        <dbReference type="EMBL" id="KAG6461027.1"/>
    </source>
</evidence>